<protein>
    <submittedName>
        <fullName evidence="2">Uncharacterized protein</fullName>
    </submittedName>
</protein>
<keyword evidence="3" id="KW-1185">Reference proteome</keyword>
<gene>
    <name evidence="2" type="ORF">FNV43_RR13066</name>
</gene>
<sequence length="243" mass="26973">MLRKGWTPARSCKDWATTRTGRWFCNHHEMVSGGTGVSTGAYSPMLKSSFLLSGSNKDGLGCGACGTGLTVDKNRRLRPAPPQCSRGMIPATLFFSLTRTFPLPAFSKGSSDLVECNRILCFNNEKEYEIPLNMMHRVLEKGEVAQGKGNGPIASPMTKKRAKVNTNLGPDTPRDKVMAKASIKEWIANHGHFEEQVKIILAQKLEDKLEVIIADQKGLIQAPEDKLKVMTKEVHELRNDYEK</sequence>
<name>A0A8K0H0E3_9ROSA</name>
<comment type="caution">
    <text evidence="2">The sequence shown here is derived from an EMBL/GenBank/DDBJ whole genome shotgun (WGS) entry which is preliminary data.</text>
</comment>
<dbReference type="AlphaFoldDB" id="A0A8K0H0E3"/>
<feature type="region of interest" description="Disordered" evidence="1">
    <location>
        <begin position="147"/>
        <end position="173"/>
    </location>
</feature>
<evidence type="ECO:0000313" key="2">
    <source>
        <dbReference type="EMBL" id="KAF3443384.1"/>
    </source>
</evidence>
<dbReference type="Proteomes" id="UP000796880">
    <property type="component" value="Unassembled WGS sequence"/>
</dbReference>
<evidence type="ECO:0000313" key="3">
    <source>
        <dbReference type="Proteomes" id="UP000796880"/>
    </source>
</evidence>
<proteinExistence type="predicted"/>
<organism evidence="2 3">
    <name type="scientific">Rhamnella rubrinervis</name>
    <dbReference type="NCBI Taxonomy" id="2594499"/>
    <lineage>
        <taxon>Eukaryota</taxon>
        <taxon>Viridiplantae</taxon>
        <taxon>Streptophyta</taxon>
        <taxon>Embryophyta</taxon>
        <taxon>Tracheophyta</taxon>
        <taxon>Spermatophyta</taxon>
        <taxon>Magnoliopsida</taxon>
        <taxon>eudicotyledons</taxon>
        <taxon>Gunneridae</taxon>
        <taxon>Pentapetalae</taxon>
        <taxon>rosids</taxon>
        <taxon>fabids</taxon>
        <taxon>Rosales</taxon>
        <taxon>Rhamnaceae</taxon>
        <taxon>rhamnoid group</taxon>
        <taxon>Rhamneae</taxon>
        <taxon>Rhamnella</taxon>
    </lineage>
</organism>
<accession>A0A8K0H0E3</accession>
<reference evidence="2" key="1">
    <citation type="submission" date="2020-03" db="EMBL/GenBank/DDBJ databases">
        <title>A high-quality chromosome-level genome assembly of a woody plant with both climbing and erect habits, Rhamnella rubrinervis.</title>
        <authorList>
            <person name="Lu Z."/>
            <person name="Yang Y."/>
            <person name="Zhu X."/>
            <person name="Sun Y."/>
        </authorList>
    </citation>
    <scope>NUCLEOTIDE SEQUENCE</scope>
    <source>
        <strain evidence="2">BYM</strain>
        <tissue evidence="2">Leaf</tissue>
    </source>
</reference>
<evidence type="ECO:0000256" key="1">
    <source>
        <dbReference type="SAM" id="MobiDB-lite"/>
    </source>
</evidence>
<dbReference type="EMBL" id="VOIH02000006">
    <property type="protein sequence ID" value="KAF3443384.1"/>
    <property type="molecule type" value="Genomic_DNA"/>
</dbReference>